<dbReference type="EMBL" id="JACGWS010000002">
    <property type="protein sequence ID" value="MBC8753870.1"/>
    <property type="molecule type" value="Genomic_DNA"/>
</dbReference>
<protein>
    <submittedName>
        <fullName evidence="1">Uncharacterized protein</fullName>
    </submittedName>
</protein>
<sequence>MTLTELINYFRFDGNQKEFFKTYSLNTESEVIEIYMQKPFNIENNLAFFEIEKTEGLQEYEVENIKYYNLIDFYYFLDFIEDSKKNKKLTDKELAEILLDYVVNDA</sequence>
<accession>A0ABR7Q5Q1</accession>
<gene>
    <name evidence="1" type="ORF">H2O64_04260</name>
</gene>
<dbReference type="Proteomes" id="UP000619238">
    <property type="component" value="Unassembled WGS sequence"/>
</dbReference>
<proteinExistence type="predicted"/>
<name>A0ABR7Q5Q1_9FLAO</name>
<reference evidence="1 2" key="1">
    <citation type="submission" date="2020-07" db="EMBL/GenBank/DDBJ databases">
        <title>Description of Kordia aestuariivivens sp. nov., isolated from a tidal flat.</title>
        <authorList>
            <person name="Park S."/>
            <person name="Yoon J.-H."/>
        </authorList>
    </citation>
    <scope>NUCLEOTIDE SEQUENCE [LARGE SCALE GENOMIC DNA]</scope>
    <source>
        <strain evidence="1 2">YSTF-M3</strain>
    </source>
</reference>
<dbReference type="RefSeq" id="WP_187560905.1">
    <property type="nucleotide sequence ID" value="NZ_JACGWS010000002.1"/>
</dbReference>
<keyword evidence="2" id="KW-1185">Reference proteome</keyword>
<evidence type="ECO:0000313" key="1">
    <source>
        <dbReference type="EMBL" id="MBC8753870.1"/>
    </source>
</evidence>
<organism evidence="1 2">
    <name type="scientific">Kordia aestuariivivens</name>
    <dbReference type="NCBI Taxonomy" id="2759037"/>
    <lineage>
        <taxon>Bacteria</taxon>
        <taxon>Pseudomonadati</taxon>
        <taxon>Bacteroidota</taxon>
        <taxon>Flavobacteriia</taxon>
        <taxon>Flavobacteriales</taxon>
        <taxon>Flavobacteriaceae</taxon>
        <taxon>Kordia</taxon>
    </lineage>
</organism>
<comment type="caution">
    <text evidence="1">The sequence shown here is derived from an EMBL/GenBank/DDBJ whole genome shotgun (WGS) entry which is preliminary data.</text>
</comment>
<evidence type="ECO:0000313" key="2">
    <source>
        <dbReference type="Proteomes" id="UP000619238"/>
    </source>
</evidence>